<reference evidence="1" key="1">
    <citation type="submission" date="2021-06" db="EMBL/GenBank/DDBJ databases">
        <authorList>
            <person name="Gannon L."/>
            <person name="Redgwell R T."/>
            <person name="Michniewski S."/>
            <person name="Harrison D C."/>
            <person name="Millard A."/>
        </authorList>
    </citation>
    <scope>NUCLEOTIDE SEQUENCE</scope>
</reference>
<dbReference type="EMBL" id="OU342829">
    <property type="protein sequence ID" value="CAG7580465.1"/>
    <property type="molecule type" value="Genomic_DNA"/>
</dbReference>
<proteinExistence type="predicted"/>
<protein>
    <submittedName>
        <fullName evidence="1">Uncharacterized protein</fullName>
    </submittedName>
</protein>
<name>A0A8D9C8X1_9VIRU</name>
<accession>A0A8D9C8X1</accession>
<organism evidence="1">
    <name type="scientific">uncultured marine phage</name>
    <dbReference type="NCBI Taxonomy" id="707152"/>
    <lineage>
        <taxon>Viruses</taxon>
        <taxon>environmental samples</taxon>
    </lineage>
</organism>
<evidence type="ECO:0000313" key="1">
    <source>
        <dbReference type="EMBL" id="CAG7580465.1"/>
    </source>
</evidence>
<gene>
    <name evidence="1" type="ORF">SLAVMIC_00429</name>
</gene>
<sequence>MFAVISVISKSEKVNLIVTEYSNIDWITKEVEDHKGLLEFEFSSESIVNAFDIEKNLHKVVRITEIDESKHRLIVEKKMYVILHKI</sequence>